<dbReference type="EMBL" id="LR824533">
    <property type="protein sequence ID" value="CAH1639403.1"/>
    <property type="molecule type" value="Genomic_DNA"/>
</dbReference>
<feature type="coiled-coil region" evidence="1">
    <location>
        <begin position="100"/>
        <end position="127"/>
    </location>
</feature>
<keyword evidence="1" id="KW-0175">Coiled coil</keyword>
<reference evidence="3" key="1">
    <citation type="submission" date="2022-02" db="EMBL/GenBank/DDBJ databases">
        <authorList>
            <person name="King R."/>
        </authorList>
    </citation>
    <scope>NUCLEOTIDE SEQUENCE</scope>
</reference>
<organism evidence="3 4">
    <name type="scientific">Spodoptera littoralis</name>
    <name type="common">Egyptian cotton leafworm</name>
    <dbReference type="NCBI Taxonomy" id="7109"/>
    <lineage>
        <taxon>Eukaryota</taxon>
        <taxon>Metazoa</taxon>
        <taxon>Ecdysozoa</taxon>
        <taxon>Arthropoda</taxon>
        <taxon>Hexapoda</taxon>
        <taxon>Insecta</taxon>
        <taxon>Pterygota</taxon>
        <taxon>Neoptera</taxon>
        <taxon>Endopterygota</taxon>
        <taxon>Lepidoptera</taxon>
        <taxon>Glossata</taxon>
        <taxon>Ditrysia</taxon>
        <taxon>Noctuoidea</taxon>
        <taxon>Noctuidae</taxon>
        <taxon>Amphipyrinae</taxon>
        <taxon>Spodoptera</taxon>
    </lineage>
</organism>
<protein>
    <submittedName>
        <fullName evidence="3">Uncharacterized protein</fullName>
    </submittedName>
</protein>
<keyword evidence="4" id="KW-1185">Reference proteome</keyword>
<proteinExistence type="predicted"/>
<sequence length="627" mass="68754">MSCYSKENLNKNDYNNVCKSHSARSDREIYRICPSKLSKRELEDLYFSLLENNLELKRTVNGQHDTIKGLSTKVQRMTTAQRLLQGKEFKDCCVGSKFVINEQRESITELRRANQKLSDKLQQLNMRLCSAKQFHRKSPSQASTSRCVRCATVTTGAPMMRSPMSPNSVQTEDDRNNKGCSQLTCDENKCKTAMQELKMKIANLQEELNMVHEDYSARLSRLETEVLDVRRENVRVSGERTASLHQLETSLQKNGEVLAEYRTAEARCAELEAQLVVERRRVAELETQLKAANMSDKVNRTIEDRLSSINETNGTTKSATNGTPKSNISGITNFPHRTFNGTTKTKGITRATSGAMSRTMASSTLKTIPNSTTKSVTNGTTKSTTNGITRSTTNGTNKSTTNGITKPTTNGTTKATPKGTPVVAIPNVPQATATTTEITDAKAKTNETTTTDANISSNVVTDDNMTTDVTKTATTDDNIPTQATETATTKDYSPTSATSDDNIPTNATTDDNIPIIATKTATTDGTGSPTRDTQETADSSSKPTCQCIEIIDDKPNTAARESVTKESKPHDCDCTSNQMLEAGLAGASSTSATKEDSRCRKCCYKELDVRVMESIAKVSYIYKRKSC</sequence>
<feature type="compositionally biased region" description="Polar residues" evidence="2">
    <location>
        <begin position="519"/>
        <end position="540"/>
    </location>
</feature>
<dbReference type="PANTHER" id="PTHR14240">
    <property type="entry name" value="RETINITIS PIGMENTOSA GTPASE REGULATOR-INTERACTING PROTEIN"/>
    <property type="match status" value="1"/>
</dbReference>
<feature type="compositionally biased region" description="Polar residues" evidence="2">
    <location>
        <begin position="339"/>
        <end position="388"/>
    </location>
</feature>
<name>A0A9P0I3C2_SPOLI</name>
<evidence type="ECO:0000256" key="2">
    <source>
        <dbReference type="SAM" id="MobiDB-lite"/>
    </source>
</evidence>
<evidence type="ECO:0000313" key="3">
    <source>
        <dbReference type="EMBL" id="CAH1639403.1"/>
    </source>
</evidence>
<dbReference type="Proteomes" id="UP001153321">
    <property type="component" value="Chromosome 2"/>
</dbReference>
<dbReference type="AlphaFoldDB" id="A0A9P0I3C2"/>
<evidence type="ECO:0000313" key="4">
    <source>
        <dbReference type="Proteomes" id="UP001153321"/>
    </source>
</evidence>
<feature type="region of interest" description="Disordered" evidence="2">
    <location>
        <begin position="471"/>
        <end position="540"/>
    </location>
</feature>
<accession>A0A9P0I3C2</accession>
<feature type="compositionally biased region" description="Low complexity" evidence="2">
    <location>
        <begin position="389"/>
        <end position="421"/>
    </location>
</feature>
<evidence type="ECO:0000256" key="1">
    <source>
        <dbReference type="SAM" id="Coils"/>
    </source>
</evidence>
<feature type="compositionally biased region" description="Polar residues" evidence="2">
    <location>
        <begin position="307"/>
        <end position="332"/>
    </location>
</feature>
<dbReference type="InterPro" id="IPR031139">
    <property type="entry name" value="RPGRIP1_fam"/>
</dbReference>
<feature type="region of interest" description="Disordered" evidence="2">
    <location>
        <begin position="307"/>
        <end position="424"/>
    </location>
</feature>
<feature type="coiled-coil region" evidence="1">
    <location>
        <begin position="187"/>
        <end position="295"/>
    </location>
</feature>
<gene>
    <name evidence="3" type="ORF">SPLIT_LOCUS4760</name>
</gene>
<feature type="compositionally biased region" description="Polar residues" evidence="2">
    <location>
        <begin position="478"/>
        <end position="511"/>
    </location>
</feature>